<keyword evidence="13" id="KW-1185">Reference proteome</keyword>
<evidence type="ECO:0000256" key="9">
    <source>
        <dbReference type="ARBA" id="ARBA00022989"/>
    </source>
</evidence>
<dbReference type="GO" id="GO:0005354">
    <property type="term" value="F:galactose transmembrane transporter activity"/>
    <property type="evidence" value="ECO:0007669"/>
    <property type="project" value="InterPro"/>
</dbReference>
<feature type="transmembrane region" description="Helical" evidence="11">
    <location>
        <begin position="90"/>
        <end position="107"/>
    </location>
</feature>
<comment type="function">
    <text evidence="1">Intake of glucose and galactose.</text>
</comment>
<dbReference type="OrthoDB" id="9786665at2"/>
<keyword evidence="8 11" id="KW-0812">Transmembrane</keyword>
<evidence type="ECO:0000256" key="10">
    <source>
        <dbReference type="ARBA" id="ARBA00023136"/>
    </source>
</evidence>
<feature type="transmembrane region" description="Helical" evidence="11">
    <location>
        <begin position="366"/>
        <end position="386"/>
    </location>
</feature>
<gene>
    <name evidence="12" type="primary">fucP</name>
    <name evidence="12" type="ORF">COR50_21120</name>
</gene>
<feature type="transmembrane region" description="Helical" evidence="11">
    <location>
        <begin position="194"/>
        <end position="211"/>
    </location>
</feature>
<dbReference type="InterPro" id="IPR050375">
    <property type="entry name" value="MFS_TsgA-like"/>
</dbReference>
<dbReference type="InterPro" id="IPR005964">
    <property type="entry name" value="Glc/Gal_transptr_bac"/>
</dbReference>
<dbReference type="CDD" id="cd17394">
    <property type="entry name" value="MFS_FucP_like"/>
    <property type="match status" value="1"/>
</dbReference>
<evidence type="ECO:0000256" key="11">
    <source>
        <dbReference type="SAM" id="Phobius"/>
    </source>
</evidence>
<dbReference type="KEGG" id="cbae:COR50_21120"/>
<evidence type="ECO:0000256" key="5">
    <source>
        <dbReference type="ARBA" id="ARBA00022475"/>
    </source>
</evidence>
<dbReference type="InterPro" id="IPR036259">
    <property type="entry name" value="MFS_trans_sf"/>
</dbReference>
<evidence type="ECO:0000256" key="8">
    <source>
        <dbReference type="ARBA" id="ARBA00022692"/>
    </source>
</evidence>
<feature type="transmembrane region" description="Helical" evidence="11">
    <location>
        <begin position="113"/>
        <end position="132"/>
    </location>
</feature>
<accession>A0A291QZR0</accession>
<dbReference type="AlphaFoldDB" id="A0A291QZR0"/>
<comment type="subcellular location">
    <subcellularLocation>
        <location evidence="2">Cell inner membrane</location>
        <topology evidence="2">Multi-pass membrane protein</topology>
    </subcellularLocation>
</comment>
<feature type="transmembrane region" description="Helical" evidence="11">
    <location>
        <begin position="241"/>
        <end position="266"/>
    </location>
</feature>
<dbReference type="InterPro" id="IPR005275">
    <property type="entry name" value="Lfuc_symporter_FucP"/>
</dbReference>
<feature type="transmembrane region" description="Helical" evidence="11">
    <location>
        <begin position="62"/>
        <end position="83"/>
    </location>
</feature>
<proteinExistence type="inferred from homology"/>
<feature type="transmembrane region" description="Helical" evidence="11">
    <location>
        <begin position="153"/>
        <end position="174"/>
    </location>
</feature>
<evidence type="ECO:0000256" key="7">
    <source>
        <dbReference type="ARBA" id="ARBA00022597"/>
    </source>
</evidence>
<evidence type="ECO:0000256" key="1">
    <source>
        <dbReference type="ARBA" id="ARBA00003321"/>
    </source>
</evidence>
<dbReference type="Gene3D" id="1.20.1250.20">
    <property type="entry name" value="MFS general substrate transporter like domains"/>
    <property type="match status" value="2"/>
</dbReference>
<keyword evidence="9 11" id="KW-1133">Transmembrane helix</keyword>
<dbReference type="EMBL" id="CP023777">
    <property type="protein sequence ID" value="ATL49476.1"/>
    <property type="molecule type" value="Genomic_DNA"/>
</dbReference>
<evidence type="ECO:0000313" key="13">
    <source>
        <dbReference type="Proteomes" id="UP000220133"/>
    </source>
</evidence>
<dbReference type="InterPro" id="IPR011701">
    <property type="entry name" value="MFS"/>
</dbReference>
<name>A0A291QZR0_9BACT</name>
<keyword evidence="10 11" id="KW-0472">Membrane</keyword>
<evidence type="ECO:0000256" key="4">
    <source>
        <dbReference type="ARBA" id="ARBA00022448"/>
    </source>
</evidence>
<keyword evidence="4" id="KW-0813">Transport</keyword>
<evidence type="ECO:0000256" key="2">
    <source>
        <dbReference type="ARBA" id="ARBA00004429"/>
    </source>
</evidence>
<protein>
    <submittedName>
        <fullName evidence="12">L-fucose:H+ symporter permease</fullName>
    </submittedName>
</protein>
<dbReference type="NCBIfam" id="TIGR00885">
    <property type="entry name" value="fucP"/>
    <property type="match status" value="1"/>
</dbReference>
<evidence type="ECO:0000313" key="12">
    <source>
        <dbReference type="EMBL" id="ATL49476.1"/>
    </source>
</evidence>
<reference evidence="12 13" key="1">
    <citation type="submission" date="2017-10" db="EMBL/GenBank/DDBJ databases">
        <title>Paenichitinophaga pekingensis gen. nov., sp. nov., isolated from activated sludge.</title>
        <authorList>
            <person name="Jin D."/>
            <person name="Kong X."/>
            <person name="Deng Y."/>
            <person name="Bai Z."/>
        </authorList>
    </citation>
    <scope>NUCLEOTIDE SEQUENCE [LARGE SCALE GENOMIC DNA]</scope>
    <source>
        <strain evidence="12 13">13</strain>
    </source>
</reference>
<dbReference type="Proteomes" id="UP000220133">
    <property type="component" value="Chromosome"/>
</dbReference>
<feature type="transmembrane region" description="Helical" evidence="11">
    <location>
        <begin position="278"/>
        <end position="296"/>
    </location>
</feature>
<dbReference type="GO" id="GO:0015535">
    <property type="term" value="F:fucose:proton symporter activity"/>
    <property type="evidence" value="ECO:0007669"/>
    <property type="project" value="InterPro"/>
</dbReference>
<feature type="transmembrane region" description="Helical" evidence="11">
    <location>
        <begin position="332"/>
        <end position="354"/>
    </location>
</feature>
<dbReference type="Pfam" id="PF07690">
    <property type="entry name" value="MFS_1"/>
    <property type="match status" value="1"/>
</dbReference>
<comment type="similarity">
    <text evidence="3">Belongs to the major facilitator superfamily. FHS transporter (TC 2.A.1.7) family.</text>
</comment>
<organism evidence="12 13">
    <name type="scientific">Chitinophaga caeni</name>
    <dbReference type="NCBI Taxonomy" id="2029983"/>
    <lineage>
        <taxon>Bacteria</taxon>
        <taxon>Pseudomonadati</taxon>
        <taxon>Bacteroidota</taxon>
        <taxon>Chitinophagia</taxon>
        <taxon>Chitinophagales</taxon>
        <taxon>Chitinophagaceae</taxon>
        <taxon>Chitinophaga</taxon>
    </lineage>
</organism>
<feature type="transmembrane region" description="Helical" evidence="11">
    <location>
        <begin position="22"/>
        <end position="42"/>
    </location>
</feature>
<dbReference type="GO" id="GO:0005886">
    <property type="term" value="C:plasma membrane"/>
    <property type="evidence" value="ECO:0007669"/>
    <property type="project" value="UniProtKB-SubCell"/>
</dbReference>
<sequence>MAGGAPTSTFTSTDSTSKNSKYLFPLILVTSLFFMWGASYGLLDVLNKHFKEAMEVPQEKTYLIQLAYFGAYFIWAIPASIVMRRYSYKSGIILGLLLFATGAFLFYPSAHYLNYLAFLASIFVLASGLSFLETGANPYVTVLGSPATSERRLTLSQCFNGLGSLIGSNIGGFFFFQEEGSPAAAQADLSSVQYVYVILGVIVLLLAILFMRTKLPDIQEQAEVSTSGEKIDIPLSKQPHFIWSVIAQFFYVAAQVCVGAVFLNYATEYWVGLSSKDAAIILSIGFLLFTLGRFIGVALMQKIAPHTLLRYYALINIALSIVVMMGKGAISVFALTAIFFFMSIMFPTIFALGIKNLGTHTKRASSYLVMSIVGGALVPLLMGYVAKLTSTATGFIVPLVCFLAVYYFAASKYKVKTIAAH</sequence>
<evidence type="ECO:0000256" key="6">
    <source>
        <dbReference type="ARBA" id="ARBA00022519"/>
    </source>
</evidence>
<keyword evidence="7" id="KW-0762">Sugar transport</keyword>
<dbReference type="GO" id="GO:0055056">
    <property type="term" value="F:D-glucose transmembrane transporter activity"/>
    <property type="evidence" value="ECO:0007669"/>
    <property type="project" value="InterPro"/>
</dbReference>
<keyword evidence="5" id="KW-1003">Cell membrane</keyword>
<dbReference type="GO" id="GO:1904659">
    <property type="term" value="P:D-glucose transmembrane transport"/>
    <property type="evidence" value="ECO:0007669"/>
    <property type="project" value="InterPro"/>
</dbReference>
<feature type="transmembrane region" description="Helical" evidence="11">
    <location>
        <begin position="392"/>
        <end position="409"/>
    </location>
</feature>
<dbReference type="RefSeq" id="WP_098195843.1">
    <property type="nucleotide sequence ID" value="NZ_CP023777.1"/>
</dbReference>
<feature type="transmembrane region" description="Helical" evidence="11">
    <location>
        <begin position="308"/>
        <end position="326"/>
    </location>
</feature>
<dbReference type="PANTHER" id="PTHR43702:SF3">
    <property type="entry name" value="PROTEIN TSGA"/>
    <property type="match status" value="1"/>
</dbReference>
<evidence type="ECO:0000256" key="3">
    <source>
        <dbReference type="ARBA" id="ARBA00009120"/>
    </source>
</evidence>
<dbReference type="SUPFAM" id="SSF103473">
    <property type="entry name" value="MFS general substrate transporter"/>
    <property type="match status" value="1"/>
</dbReference>
<dbReference type="PANTHER" id="PTHR43702">
    <property type="entry name" value="L-FUCOSE-PROTON SYMPORTER"/>
    <property type="match status" value="1"/>
</dbReference>
<dbReference type="NCBIfam" id="TIGR01272">
    <property type="entry name" value="gluP"/>
    <property type="match status" value="1"/>
</dbReference>
<keyword evidence="6" id="KW-0997">Cell inner membrane</keyword>